<dbReference type="Gene3D" id="1.10.443.10">
    <property type="entry name" value="Intergrase catalytic core"/>
    <property type="match status" value="1"/>
</dbReference>
<dbReference type="GO" id="GO:0003677">
    <property type="term" value="F:DNA binding"/>
    <property type="evidence" value="ECO:0007669"/>
    <property type="project" value="UniProtKB-UniRule"/>
</dbReference>
<keyword evidence="7" id="KW-1185">Reference proteome</keyword>
<dbReference type="Proteomes" id="UP000439550">
    <property type="component" value="Unassembled WGS sequence"/>
</dbReference>
<dbReference type="PROSITE" id="PS51900">
    <property type="entry name" value="CB"/>
    <property type="match status" value="1"/>
</dbReference>
<dbReference type="GO" id="GO:0015074">
    <property type="term" value="P:DNA integration"/>
    <property type="evidence" value="ECO:0007669"/>
    <property type="project" value="InterPro"/>
</dbReference>
<dbReference type="AlphaFoldDB" id="A0A7X2CZK9"/>
<dbReference type="InterPro" id="IPR011010">
    <property type="entry name" value="DNA_brk_join_enz"/>
</dbReference>
<dbReference type="InterPro" id="IPR010998">
    <property type="entry name" value="Integrase_recombinase_N"/>
</dbReference>
<dbReference type="InterPro" id="IPR013762">
    <property type="entry name" value="Integrase-like_cat_sf"/>
</dbReference>
<dbReference type="InterPro" id="IPR044068">
    <property type="entry name" value="CB"/>
</dbReference>
<dbReference type="Gene3D" id="1.10.150.130">
    <property type="match status" value="1"/>
</dbReference>
<evidence type="ECO:0000256" key="3">
    <source>
        <dbReference type="PROSITE-ProRule" id="PRU01248"/>
    </source>
</evidence>
<evidence type="ECO:0000256" key="1">
    <source>
        <dbReference type="ARBA" id="ARBA00023125"/>
    </source>
</evidence>
<dbReference type="SUPFAM" id="SSF56349">
    <property type="entry name" value="DNA breaking-rejoining enzymes"/>
    <property type="match status" value="1"/>
</dbReference>
<comment type="caution">
    <text evidence="6">The sequence shown here is derived from an EMBL/GenBank/DDBJ whole genome shotgun (WGS) entry which is preliminary data.</text>
</comment>
<proteinExistence type="predicted"/>
<keyword evidence="2" id="KW-0233">DNA recombination</keyword>
<organism evidence="6 7">
    <name type="scientific">Lactococcus hircilactis</name>
    <dbReference type="NCBI Taxonomy" id="1494462"/>
    <lineage>
        <taxon>Bacteria</taxon>
        <taxon>Bacillati</taxon>
        <taxon>Bacillota</taxon>
        <taxon>Bacilli</taxon>
        <taxon>Lactobacillales</taxon>
        <taxon>Streptococcaceae</taxon>
        <taxon>Lactococcus</taxon>
    </lineage>
</organism>
<feature type="domain" description="Core-binding (CB)" evidence="5">
    <location>
        <begin position="1"/>
        <end position="75"/>
    </location>
</feature>
<reference evidence="6 7" key="1">
    <citation type="submission" date="2019-10" db="EMBL/GenBank/DDBJ databases">
        <authorList>
            <person name="Dong K."/>
        </authorList>
    </citation>
    <scope>NUCLEOTIDE SEQUENCE [LARGE SCALE GENOMIC DNA]</scope>
    <source>
        <strain evidence="6 7">DSM 28960</strain>
    </source>
</reference>
<feature type="domain" description="Tyr recombinase" evidence="4">
    <location>
        <begin position="100"/>
        <end position="238"/>
    </location>
</feature>
<dbReference type="GO" id="GO:0006310">
    <property type="term" value="P:DNA recombination"/>
    <property type="evidence" value="ECO:0007669"/>
    <property type="project" value="UniProtKB-KW"/>
</dbReference>
<dbReference type="InterPro" id="IPR002104">
    <property type="entry name" value="Integrase_catalytic"/>
</dbReference>
<name>A0A7X2CZK9_9LACT</name>
<evidence type="ECO:0000259" key="4">
    <source>
        <dbReference type="PROSITE" id="PS51898"/>
    </source>
</evidence>
<protein>
    <submittedName>
        <fullName evidence="6">Site-specific tyrosine recombinase XerD</fullName>
    </submittedName>
</protein>
<evidence type="ECO:0000256" key="2">
    <source>
        <dbReference type="ARBA" id="ARBA00023172"/>
    </source>
</evidence>
<dbReference type="EMBL" id="WITJ01000001">
    <property type="protein sequence ID" value="MQW38499.1"/>
    <property type="molecule type" value="Genomic_DNA"/>
</dbReference>
<evidence type="ECO:0000259" key="5">
    <source>
        <dbReference type="PROSITE" id="PS51900"/>
    </source>
</evidence>
<dbReference type="NCBIfam" id="NF002685">
    <property type="entry name" value="PRK02436.1"/>
    <property type="match status" value="1"/>
</dbReference>
<dbReference type="PROSITE" id="PS51898">
    <property type="entry name" value="TYR_RECOMBINASE"/>
    <property type="match status" value="1"/>
</dbReference>
<accession>A0A7X2CZK9</accession>
<evidence type="ECO:0000313" key="6">
    <source>
        <dbReference type="EMBL" id="MQW38499.1"/>
    </source>
</evidence>
<sequence>MKLLNEIDGFLASKNFSENTRLNYYYDLMTFYHFFDQKTLNETRLALFRASFEHTAPSAQRRKISCVNQFLLYLYHNGKVEHYFHLEQVAKIEKQDKKRANPKYKEFPEFYQPMTSVGQFIAILILEFGLNFSEIQQLRWENFNWTFKILTIDKKGMTRVLPIREKFALRVKSITNADELFSKTRQFLYLELKKYTNYSSKELREQYILRQIRSGKTIYELAELLGLSTIVTLEKYYR</sequence>
<evidence type="ECO:0000313" key="7">
    <source>
        <dbReference type="Proteomes" id="UP000439550"/>
    </source>
</evidence>
<dbReference type="OrthoDB" id="2241487at2"/>
<dbReference type="RefSeq" id="WP_153494719.1">
    <property type="nucleotide sequence ID" value="NZ_CAXYUY010000015.1"/>
</dbReference>
<gene>
    <name evidence="6" type="primary">xerD</name>
    <name evidence="6" type="ORF">GHI93_00850</name>
</gene>
<keyword evidence="1 3" id="KW-0238">DNA-binding</keyword>